<comment type="caution">
    <text evidence="3">The sequence shown here is derived from an EMBL/GenBank/DDBJ whole genome shotgun (WGS) entry which is preliminary data.</text>
</comment>
<dbReference type="EMBL" id="JAVXUP010000394">
    <property type="protein sequence ID" value="KAK3029034.1"/>
    <property type="molecule type" value="Genomic_DNA"/>
</dbReference>
<dbReference type="Pfam" id="PF00646">
    <property type="entry name" value="F-box"/>
    <property type="match status" value="1"/>
</dbReference>
<gene>
    <name evidence="3" type="ORF">RJ639_040086</name>
</gene>
<dbReference type="NCBIfam" id="TIGR01640">
    <property type="entry name" value="F_box_assoc_1"/>
    <property type="match status" value="1"/>
</dbReference>
<comment type="similarity">
    <text evidence="1">Belongs to the ARG7 family.</text>
</comment>
<dbReference type="GO" id="GO:0009733">
    <property type="term" value="P:response to auxin"/>
    <property type="evidence" value="ECO:0007669"/>
    <property type="project" value="InterPro"/>
</dbReference>
<evidence type="ECO:0000313" key="4">
    <source>
        <dbReference type="Proteomes" id="UP001188597"/>
    </source>
</evidence>
<proteinExistence type="inferred from homology"/>
<reference evidence="3" key="1">
    <citation type="submission" date="2022-12" db="EMBL/GenBank/DDBJ databases">
        <title>Draft genome assemblies for two species of Escallonia (Escalloniales).</title>
        <authorList>
            <person name="Chanderbali A."/>
            <person name="Dervinis C."/>
            <person name="Anghel I."/>
            <person name="Soltis D."/>
            <person name="Soltis P."/>
            <person name="Zapata F."/>
        </authorList>
    </citation>
    <scope>NUCLEOTIDE SEQUENCE</scope>
    <source>
        <strain evidence="3">UCBG64.0493</strain>
        <tissue evidence="3">Leaf</tissue>
    </source>
</reference>
<dbReference type="PROSITE" id="PS50181">
    <property type="entry name" value="FBOX"/>
    <property type="match status" value="1"/>
</dbReference>
<dbReference type="InterPro" id="IPR050796">
    <property type="entry name" value="SCF_F-box_component"/>
</dbReference>
<accession>A0AA88WLJ0</accession>
<dbReference type="InterPro" id="IPR036047">
    <property type="entry name" value="F-box-like_dom_sf"/>
</dbReference>
<dbReference type="InterPro" id="IPR017451">
    <property type="entry name" value="F-box-assoc_interact_dom"/>
</dbReference>
<dbReference type="Gene3D" id="1.20.1280.50">
    <property type="match status" value="1"/>
</dbReference>
<protein>
    <recommendedName>
        <fullName evidence="2">F-box domain-containing protein</fullName>
    </recommendedName>
</protein>
<evidence type="ECO:0000313" key="3">
    <source>
        <dbReference type="EMBL" id="KAK3029034.1"/>
    </source>
</evidence>
<dbReference type="InterPro" id="IPR013187">
    <property type="entry name" value="F-box-assoc_dom_typ3"/>
</dbReference>
<evidence type="ECO:0000256" key="1">
    <source>
        <dbReference type="ARBA" id="ARBA00006974"/>
    </source>
</evidence>
<dbReference type="Pfam" id="PF08268">
    <property type="entry name" value="FBA_3"/>
    <property type="match status" value="1"/>
</dbReference>
<dbReference type="AlphaFoldDB" id="A0AA88WLJ0"/>
<dbReference type="InterPro" id="IPR001810">
    <property type="entry name" value="F-box_dom"/>
</dbReference>
<dbReference type="InterPro" id="IPR003676">
    <property type="entry name" value="SAUR_fam"/>
</dbReference>
<dbReference type="PANTHER" id="PTHR31672">
    <property type="entry name" value="BNACNNG10540D PROTEIN"/>
    <property type="match status" value="1"/>
</dbReference>
<keyword evidence="4" id="KW-1185">Reference proteome</keyword>
<organism evidence="3 4">
    <name type="scientific">Escallonia herrerae</name>
    <dbReference type="NCBI Taxonomy" id="1293975"/>
    <lineage>
        <taxon>Eukaryota</taxon>
        <taxon>Viridiplantae</taxon>
        <taxon>Streptophyta</taxon>
        <taxon>Embryophyta</taxon>
        <taxon>Tracheophyta</taxon>
        <taxon>Spermatophyta</taxon>
        <taxon>Magnoliopsida</taxon>
        <taxon>eudicotyledons</taxon>
        <taxon>Gunneridae</taxon>
        <taxon>Pentapetalae</taxon>
        <taxon>asterids</taxon>
        <taxon>campanulids</taxon>
        <taxon>Escalloniales</taxon>
        <taxon>Escalloniaceae</taxon>
        <taxon>Escallonia</taxon>
    </lineage>
</organism>
<dbReference type="Pfam" id="PF02519">
    <property type="entry name" value="Auxin_inducible"/>
    <property type="match status" value="1"/>
</dbReference>
<sequence>MLHYQRRRNLRLQNLPSCILLDILIRLPIKTISQCRYVCKTLHAIVSDPYFSKIFFSRPTILIKVNSYNLDRPDSLYFLELGDNGIVLTEPKTINTNFDPKIRQLILVGSCNGLVCFCSTNSPEILYITNPLLGREYAAVEVPNFDDCLNFFRPYGFGFSPATGHYKVIKITRPGHIMTKTELHVCTLGTNEWRNLGEAPPPRFSVKFHIDVNSNTGALHWIYRNGSSNALNAFELAEERNRQIPLPPCLARSTAHIELGVLGNCLCIYDNRTYDCYVDVWTMKNYGVAESWSKDHILTGNVSAGLGHPVTLEGDGGILFLSVESTYSHRYPPAIISVFYDPERRNFYREPQRDAFESPGKETRPRNAARVARANQRIVTMQLRISELSIHIYFFYKEKEPASGLKKLIHIEPAMGIRLPWVFIHAKQIFKVQNLLTRDRLDVPKGHLAVYVGEFQKKRFVVPISYLNHPSFQDLLCRAEEEFGFDHPMGGLTIPCREDTFIDLTSLLNITGPQGLVNGPEKVDAADHRQTTQAYGFLFSEAEVVTET</sequence>
<dbReference type="Proteomes" id="UP001188597">
    <property type="component" value="Unassembled WGS sequence"/>
</dbReference>
<evidence type="ECO:0000259" key="2">
    <source>
        <dbReference type="PROSITE" id="PS50181"/>
    </source>
</evidence>
<feature type="domain" description="F-box" evidence="2">
    <location>
        <begin position="9"/>
        <end position="54"/>
    </location>
</feature>
<name>A0AA88WLJ0_9ASTE</name>
<dbReference type="PANTHER" id="PTHR31672:SF13">
    <property type="entry name" value="F-BOX PROTEIN CPR30-LIKE"/>
    <property type="match status" value="1"/>
</dbReference>
<dbReference type="SUPFAM" id="SSF81383">
    <property type="entry name" value="F-box domain"/>
    <property type="match status" value="1"/>
</dbReference>